<dbReference type="NCBIfam" id="TIGR00437">
    <property type="entry name" value="feoB"/>
    <property type="match status" value="1"/>
</dbReference>
<dbReference type="KEGG" id="pef:A7E78_12920"/>
<feature type="transmembrane region" description="Helical" evidence="15">
    <location>
        <begin position="408"/>
        <end position="431"/>
    </location>
</feature>
<evidence type="ECO:0000256" key="10">
    <source>
        <dbReference type="ARBA" id="ARBA00023134"/>
    </source>
</evidence>
<feature type="transmembrane region" description="Helical" evidence="15">
    <location>
        <begin position="437"/>
        <end position="456"/>
    </location>
</feature>
<dbReference type="CDD" id="cd01879">
    <property type="entry name" value="FeoB"/>
    <property type="match status" value="1"/>
</dbReference>
<protein>
    <recommendedName>
        <fullName evidence="12 15">Ferrous iron transport protein B</fullName>
    </recommendedName>
</protein>
<dbReference type="AlphaFoldDB" id="A0A1L3GRT2"/>
<feature type="binding site" evidence="13">
    <location>
        <begin position="65"/>
        <end position="68"/>
    </location>
    <ligand>
        <name>GTP</name>
        <dbReference type="ChEBI" id="CHEBI:37565"/>
        <label>1</label>
    </ligand>
</feature>
<feature type="domain" description="FeoB-type G" evidence="16">
    <location>
        <begin position="16"/>
        <end position="172"/>
    </location>
</feature>
<keyword evidence="5 15" id="KW-0812">Transmembrane</keyword>
<dbReference type="NCBIfam" id="TIGR00231">
    <property type="entry name" value="small_GTP"/>
    <property type="match status" value="1"/>
</dbReference>
<dbReference type="InterPro" id="IPR027417">
    <property type="entry name" value="P-loop_NTPase"/>
</dbReference>
<evidence type="ECO:0000256" key="2">
    <source>
        <dbReference type="ARBA" id="ARBA00022448"/>
    </source>
</evidence>
<dbReference type="InterPro" id="IPR011642">
    <property type="entry name" value="Gate_dom"/>
</dbReference>
<evidence type="ECO:0000256" key="8">
    <source>
        <dbReference type="ARBA" id="ARBA00023004"/>
    </source>
</evidence>
<feature type="transmembrane region" description="Helical" evidence="15">
    <location>
        <begin position="594"/>
        <end position="613"/>
    </location>
</feature>
<dbReference type="SUPFAM" id="SSF52540">
    <property type="entry name" value="P-loop containing nucleoside triphosphate hydrolases"/>
    <property type="match status" value="1"/>
</dbReference>
<dbReference type="GO" id="GO:0015093">
    <property type="term" value="F:ferrous iron transmembrane transporter activity"/>
    <property type="evidence" value="ECO:0007669"/>
    <property type="project" value="UniProtKB-UniRule"/>
</dbReference>
<comment type="function">
    <text evidence="15">Probable transporter of a GTP-driven Fe(2+) uptake system.</text>
</comment>
<comment type="subcellular location">
    <subcellularLocation>
        <location evidence="15">Cell inner membrane</location>
        <topology evidence="15">Multi-pass membrane protein</topology>
    </subcellularLocation>
    <subcellularLocation>
        <location evidence="1">Cell membrane</location>
        <topology evidence="1">Multi-pass membrane protein</topology>
    </subcellularLocation>
</comment>
<keyword evidence="9" id="KW-0406">Ion transport</keyword>
<organism evidence="17 18">
    <name type="scientific">Syntrophotalea acetylenivorans</name>
    <dbReference type="NCBI Taxonomy" id="1842532"/>
    <lineage>
        <taxon>Bacteria</taxon>
        <taxon>Pseudomonadati</taxon>
        <taxon>Thermodesulfobacteriota</taxon>
        <taxon>Desulfuromonadia</taxon>
        <taxon>Desulfuromonadales</taxon>
        <taxon>Syntrophotaleaceae</taxon>
        <taxon>Syntrophotalea</taxon>
    </lineage>
</organism>
<dbReference type="PROSITE" id="PS51711">
    <property type="entry name" value="G_FEOB"/>
    <property type="match status" value="1"/>
</dbReference>
<dbReference type="Proteomes" id="UP000182517">
    <property type="component" value="Chromosome"/>
</dbReference>
<keyword evidence="14" id="KW-0460">Magnesium</keyword>
<comment type="similarity">
    <text evidence="15">Belongs to the TRAFAC class TrmE-Era-EngA-EngB-Septin-like GTPase superfamily. FeoB GTPase (TC 9.A.8) family.</text>
</comment>
<evidence type="ECO:0000256" key="14">
    <source>
        <dbReference type="PIRSR" id="PIRSR603373-2"/>
    </source>
</evidence>
<name>A0A1L3GRT2_9BACT</name>
<sequence length="614" mass="66543">MSPSCCSNAACTEAGQRNIVLVGNPNVGKSIFFSAWSGVYADVSNFPGTTVEISRGKIGEDVLLDTPGVYGVSSFNDEERVARDVILTADLVVNVIDATHLERDLFLTLQLADMGIPMVVALNFCDEAENLDIRIDTKGLEERLGVPVVSTSAVKNHGLKEVFAALALARPGLSHPEIDQAVTNLLDRIDTRPEALMVLEGDEVVAERHGVTPENDRERVYLLRRQRANDIVGATVNRPEKTARFRDLLGRLCLHPTSGLLILSAVLWGCYQLIGVWVAGDIVGLTEEAIMQGHWEPWIRGLVNPLVPESSVFGQILIGEFGLLTMTITYLLGLLLPLVVGFYVALSLLEDSGYLPRLATFVDRLMTSIGLNGRAIIPVILGFGCVQLGTITTRILGCKRERTIATAILNFVVPCSAQIGVIAGMLAAVGFMLSMTYVAVIFTCLAVLGTVLNKVIPGQSSALLIDLPPMRLPRPTNVLRKTAIRSFFFMKEAYIWFFAGSLGVSLLQVSGGLKAWQNLVAPLTEGWLHLPKEAATAFVMGMVRRDFGAAGLTDLTLSPWQVVVSLVVITLFVPCIASLMILFKERGFKEATTVWLGAWVLAFSVGGLLAQIVL</sequence>
<dbReference type="GO" id="GO:0005886">
    <property type="term" value="C:plasma membrane"/>
    <property type="evidence" value="ECO:0007669"/>
    <property type="project" value="UniProtKB-SubCell"/>
</dbReference>
<feature type="binding site" evidence="14">
    <location>
        <position position="38"/>
    </location>
    <ligand>
        <name>Mg(2+)</name>
        <dbReference type="ChEBI" id="CHEBI:18420"/>
        <label>2</label>
    </ligand>
</feature>
<dbReference type="OrthoDB" id="9809127at2"/>
<dbReference type="RefSeq" id="WP_072284679.1">
    <property type="nucleotide sequence ID" value="NZ_CP015519.1"/>
</dbReference>
<evidence type="ECO:0000256" key="13">
    <source>
        <dbReference type="PIRSR" id="PIRSR603373-1"/>
    </source>
</evidence>
<feature type="binding site" evidence="14">
    <location>
        <position position="37"/>
    </location>
    <ligand>
        <name>Mg(2+)</name>
        <dbReference type="ChEBI" id="CHEBI:18420"/>
        <label>2</label>
    </ligand>
</feature>
<evidence type="ECO:0000256" key="9">
    <source>
        <dbReference type="ARBA" id="ARBA00023065"/>
    </source>
</evidence>
<keyword evidence="14" id="KW-0479">Metal-binding</keyword>
<keyword evidence="3" id="KW-1003">Cell membrane</keyword>
<proteinExistence type="inferred from homology"/>
<evidence type="ECO:0000313" key="17">
    <source>
        <dbReference type="EMBL" id="APG28654.1"/>
    </source>
</evidence>
<feature type="binding site" evidence="13">
    <location>
        <begin position="123"/>
        <end position="126"/>
    </location>
    <ligand>
        <name>GTP</name>
        <dbReference type="ChEBI" id="CHEBI:37565"/>
        <label>1</label>
    </ligand>
</feature>
<dbReference type="PANTHER" id="PTHR43185">
    <property type="entry name" value="FERROUS IRON TRANSPORT PROTEIN B"/>
    <property type="match status" value="1"/>
</dbReference>
<evidence type="ECO:0000256" key="12">
    <source>
        <dbReference type="NCBIfam" id="TIGR00437"/>
    </source>
</evidence>
<dbReference type="GO" id="GO:0005525">
    <property type="term" value="F:GTP binding"/>
    <property type="evidence" value="ECO:0007669"/>
    <property type="project" value="UniProtKB-KW"/>
</dbReference>
<feature type="transmembrane region" description="Helical" evidence="15">
    <location>
        <begin position="493"/>
        <end position="513"/>
    </location>
</feature>
<dbReference type="Pfam" id="PF02421">
    <property type="entry name" value="FeoB_N"/>
    <property type="match status" value="1"/>
</dbReference>
<dbReference type="GO" id="GO:0046872">
    <property type="term" value="F:metal ion binding"/>
    <property type="evidence" value="ECO:0007669"/>
    <property type="project" value="UniProtKB-KW"/>
</dbReference>
<dbReference type="InterPro" id="IPR003373">
    <property type="entry name" value="Fe2_transport_prot-B"/>
</dbReference>
<dbReference type="PANTHER" id="PTHR43185:SF1">
    <property type="entry name" value="FE(2+) TRANSPORTER FEOB"/>
    <property type="match status" value="1"/>
</dbReference>
<evidence type="ECO:0000256" key="7">
    <source>
        <dbReference type="ARBA" id="ARBA00022989"/>
    </source>
</evidence>
<dbReference type="Pfam" id="PF07664">
    <property type="entry name" value="FeoB_C"/>
    <property type="match status" value="1"/>
</dbReference>
<dbReference type="InterPro" id="IPR006073">
    <property type="entry name" value="GTP-bd"/>
</dbReference>
<feature type="binding site" evidence="13">
    <location>
        <begin position="23"/>
        <end position="30"/>
    </location>
    <ligand>
        <name>GTP</name>
        <dbReference type="ChEBI" id="CHEBI:37565"/>
        <label>1</label>
    </ligand>
</feature>
<dbReference type="InterPro" id="IPR030389">
    <property type="entry name" value="G_FEOB_dom"/>
</dbReference>
<evidence type="ECO:0000256" key="6">
    <source>
        <dbReference type="ARBA" id="ARBA00022741"/>
    </source>
</evidence>
<feature type="transmembrane region" description="Helical" evidence="15">
    <location>
        <begin position="321"/>
        <end position="346"/>
    </location>
</feature>
<dbReference type="InterPro" id="IPR011640">
    <property type="entry name" value="Fe2_transport_prot_B_C"/>
</dbReference>
<evidence type="ECO:0000256" key="1">
    <source>
        <dbReference type="ARBA" id="ARBA00004651"/>
    </source>
</evidence>
<evidence type="ECO:0000313" key="18">
    <source>
        <dbReference type="Proteomes" id="UP000182517"/>
    </source>
</evidence>
<keyword evidence="6 13" id="KW-0547">Nucleotide-binding</keyword>
<evidence type="ECO:0000256" key="15">
    <source>
        <dbReference type="RuleBase" id="RU362098"/>
    </source>
</evidence>
<dbReference type="InterPro" id="IPR050860">
    <property type="entry name" value="FeoB_GTPase"/>
</dbReference>
<dbReference type="EMBL" id="CP015519">
    <property type="protein sequence ID" value="APG28654.1"/>
    <property type="molecule type" value="Genomic_DNA"/>
</dbReference>
<feature type="transmembrane region" description="Helical" evidence="15">
    <location>
        <begin position="562"/>
        <end position="582"/>
    </location>
</feature>
<reference evidence="17 18" key="1">
    <citation type="journal article" date="2017" name="Genome Announc.">
        <title>Complete Genome Sequences of Two Acetylene-Fermenting Pelobacter acetylenicus Strains.</title>
        <authorList>
            <person name="Sutton J.M."/>
            <person name="Baesman S.M."/>
            <person name="Fierst J.L."/>
            <person name="Poret-Peterson A.T."/>
            <person name="Oremland R.S."/>
            <person name="Dunlap D.S."/>
            <person name="Akob D.M."/>
        </authorList>
    </citation>
    <scope>NUCLEOTIDE SEQUENCE [LARGE SCALE GENOMIC DNA]</scope>
    <source>
        <strain evidence="17 18">SFB93</strain>
    </source>
</reference>
<comment type="caution">
    <text evidence="15">Lacks conserved residue(s) required for the propagation of feature annotation.</text>
</comment>
<dbReference type="STRING" id="1842532.A7E78_12920"/>
<feature type="binding site" evidence="14">
    <location>
        <position position="35"/>
    </location>
    <ligand>
        <name>Mg(2+)</name>
        <dbReference type="ChEBI" id="CHEBI:18420"/>
        <label>2</label>
    </ligand>
</feature>
<accession>A0A1L3GRT2</accession>
<evidence type="ECO:0000256" key="4">
    <source>
        <dbReference type="ARBA" id="ARBA00022496"/>
    </source>
</evidence>
<keyword evidence="10 13" id="KW-0342">GTP-binding</keyword>
<dbReference type="PRINTS" id="PR00326">
    <property type="entry name" value="GTP1OBG"/>
</dbReference>
<keyword evidence="7 15" id="KW-1133">Transmembrane helix</keyword>
<feature type="transmembrane region" description="Helical" evidence="15">
    <location>
        <begin position="375"/>
        <end position="396"/>
    </location>
</feature>
<keyword evidence="11 15" id="KW-0472">Membrane</keyword>
<evidence type="ECO:0000256" key="11">
    <source>
        <dbReference type="ARBA" id="ARBA00023136"/>
    </source>
</evidence>
<keyword evidence="4 15" id="KW-0410">Iron transport</keyword>
<evidence type="ECO:0000259" key="16">
    <source>
        <dbReference type="PROSITE" id="PS51711"/>
    </source>
</evidence>
<dbReference type="Pfam" id="PF07670">
    <property type="entry name" value="Gate"/>
    <property type="match status" value="2"/>
</dbReference>
<keyword evidence="18" id="KW-1185">Reference proteome</keyword>
<dbReference type="InterPro" id="IPR005225">
    <property type="entry name" value="Small_GTP-bd"/>
</dbReference>
<keyword evidence="2 15" id="KW-0813">Transport</keyword>
<evidence type="ECO:0000256" key="3">
    <source>
        <dbReference type="ARBA" id="ARBA00022475"/>
    </source>
</evidence>
<keyword evidence="8 15" id="KW-0408">Iron</keyword>
<gene>
    <name evidence="17" type="ORF">A7E78_12920</name>
</gene>
<evidence type="ECO:0000256" key="5">
    <source>
        <dbReference type="ARBA" id="ARBA00022692"/>
    </source>
</evidence>
<dbReference type="Gene3D" id="3.40.50.300">
    <property type="entry name" value="P-loop containing nucleotide triphosphate hydrolases"/>
    <property type="match status" value="1"/>
</dbReference>
<feature type="binding site" evidence="13">
    <location>
        <begin position="48"/>
        <end position="52"/>
    </location>
    <ligand>
        <name>GTP</name>
        <dbReference type="ChEBI" id="CHEBI:37565"/>
        <label>1</label>
    </ligand>
</feature>